<comment type="caution">
    <text evidence="1">The sequence shown here is derived from an EMBL/GenBank/DDBJ whole genome shotgun (WGS) entry which is preliminary data.</text>
</comment>
<dbReference type="OrthoDB" id="1466769at2"/>
<keyword evidence="2" id="KW-1185">Reference proteome</keyword>
<gene>
    <name evidence="1" type="ORF">F3059_00355</name>
</gene>
<evidence type="ECO:0000313" key="2">
    <source>
        <dbReference type="Proteomes" id="UP000435357"/>
    </source>
</evidence>
<evidence type="ECO:0000313" key="1">
    <source>
        <dbReference type="EMBL" id="KAB1065957.1"/>
    </source>
</evidence>
<accession>A0A6N6MBN9</accession>
<dbReference type="EMBL" id="WACR01000001">
    <property type="protein sequence ID" value="KAB1065957.1"/>
    <property type="molecule type" value="Genomic_DNA"/>
</dbReference>
<dbReference type="InterPro" id="IPR015003">
    <property type="entry name" value="DUF1853"/>
</dbReference>
<dbReference type="AlphaFoldDB" id="A0A6N6MBN9"/>
<reference evidence="1 2" key="1">
    <citation type="submission" date="2019-09" db="EMBL/GenBank/DDBJ databases">
        <title>Genomes of Cryomorphaceae.</title>
        <authorList>
            <person name="Bowman J.P."/>
        </authorList>
    </citation>
    <scope>NUCLEOTIDE SEQUENCE [LARGE SCALE GENOMIC DNA]</scope>
    <source>
        <strain evidence="1 2">KCTC 52047</strain>
    </source>
</reference>
<proteinExistence type="predicted"/>
<organism evidence="1 2">
    <name type="scientific">Salibacter halophilus</name>
    <dbReference type="NCBI Taxonomy" id="1803916"/>
    <lineage>
        <taxon>Bacteria</taxon>
        <taxon>Pseudomonadati</taxon>
        <taxon>Bacteroidota</taxon>
        <taxon>Flavobacteriia</taxon>
        <taxon>Flavobacteriales</taxon>
        <taxon>Salibacteraceae</taxon>
        <taxon>Salibacter</taxon>
    </lineage>
</organism>
<dbReference type="RefSeq" id="WP_151165945.1">
    <property type="nucleotide sequence ID" value="NZ_WACR01000001.1"/>
</dbReference>
<dbReference type="Proteomes" id="UP000435357">
    <property type="component" value="Unassembled WGS sequence"/>
</dbReference>
<name>A0A6N6MBN9_9FLAO</name>
<sequence length="253" mass="29858">MFQNRIKDYIYWMISNPFLLTVKGKNNLQNEITHDWSERFHDESKTLTSRKRLGFLYEDLISHLITQHPGYEIIDRNIQIIENGKTHGEIDFVVLNKTTDQLIQLESAVKFYLFHPQSGMWIGPNANDKLHLKYNKLINKQLNLYRDFEELIPYNISESQLWTNGMLFVPPGSDYQLPEYVNKDVAIENWFFESDEEKPKGVPLNKNEWIIPTDKIHSQLAMKRKSTLEKSSMLLNTESNKKFFSVPDNWPTS</sequence>
<dbReference type="Pfam" id="PF08907">
    <property type="entry name" value="DUF1853"/>
    <property type="match status" value="1"/>
</dbReference>
<protein>
    <submittedName>
        <fullName evidence="1">DUF1853 family protein</fullName>
    </submittedName>
</protein>